<sequence>MSAADGTINIKMKNLHCGICGFDLHTIESDGDIWTCPCVVGHEIVSEVTLAGPDVKVGDRVGVGVGVGDLAWSCLKKDPSVPCNECLSGDDAYCTHRVLTYNDKYKKNGATSDRGHPDYVRVAHEDAFKILDNIPSDGAALLLCADTTVLISLEENRVKPDKRVGVEDVNGLGHKFAHAMGVDAVMAFFSLTKKEQKMADSGATEFVVDRKKKQAATVIGLTDVSRSSYAKVLTAIALLACVASRVATSAWISQDVMQSSRALKAAHTPVQANRNLRLHAAKSDHTYNFEERMLPLKVMGQPVAVELSQSEAAALQKLSDLYAGNAHEAVGKIMGGISQRVEGVTNLEQKEVVYNSLIKLFLNPGNDYKLARLLDAEAKIKEMTAFAKNLQAAQLRYWHSQGKSAADVFDVLQLGTSNEKLFQNPLFYRLIDFIKSTTSDKETSSVLPTLYSTLSSKFNTNDLVKYLVNDINAGRETHLAPKLLLMRLLESQLTAEPKALTETLSWLKIDSNRTQKPLLKTHENFLAFFDPTRKNWRDGSNWKDLTQLKEMFGEAKTVEMIATTNEESSVVTRAERMLNAQFRLWMKDGIPPDTLKGKLSSADVPEDVIKKVEDGYINYWATLMEQRANL</sequence>
<evidence type="ECO:0000313" key="6">
    <source>
        <dbReference type="EMBL" id="CAI5738758.1"/>
    </source>
</evidence>
<accession>A0AAV0URB8</accession>
<evidence type="ECO:0000256" key="3">
    <source>
        <dbReference type="ARBA" id="ARBA00023002"/>
    </source>
</evidence>
<name>A0AAV0URB8_9STRA</name>
<dbReference type="SUPFAM" id="SSF50129">
    <property type="entry name" value="GroES-like"/>
    <property type="match status" value="1"/>
</dbReference>
<gene>
    <name evidence="5" type="ORF">PFR001_LOCUS3501</name>
    <name evidence="6" type="ORF">PFR002_LOCUS8763</name>
</gene>
<reference evidence="5 7" key="1">
    <citation type="submission" date="2021-11" db="EMBL/GenBank/DDBJ databases">
        <authorList>
            <person name="Islam A."/>
            <person name="Islam S."/>
            <person name="Flora M.S."/>
            <person name="Rahman M."/>
            <person name="Ziaur R.M."/>
            <person name="Epstein J.H."/>
            <person name="Hassan M."/>
            <person name="Klassen M."/>
            <person name="Woodard K."/>
            <person name="Webb A."/>
            <person name="Webby R.J."/>
            <person name="El Zowalaty M.E."/>
        </authorList>
    </citation>
    <scope>NUCLEOTIDE SEQUENCE [LARGE SCALE GENOMIC DNA]</scope>
    <source>
        <strain evidence="5">Pf1</strain>
    </source>
</reference>
<keyword evidence="7" id="KW-1185">Reference proteome</keyword>
<evidence type="ECO:0000256" key="2">
    <source>
        <dbReference type="ARBA" id="ARBA00022833"/>
    </source>
</evidence>
<evidence type="ECO:0000259" key="4">
    <source>
        <dbReference type="Pfam" id="PF08240"/>
    </source>
</evidence>
<evidence type="ECO:0000313" key="7">
    <source>
        <dbReference type="Proteomes" id="UP001157938"/>
    </source>
</evidence>
<reference evidence="6" key="2">
    <citation type="submission" date="2022-12" db="EMBL/GenBank/DDBJ databases">
        <authorList>
            <person name="Webb A."/>
        </authorList>
    </citation>
    <scope>NUCLEOTIDE SEQUENCE</scope>
    <source>
        <strain evidence="6">Pf2</strain>
    </source>
</reference>
<dbReference type="EMBL" id="CANTFK010000987">
    <property type="protein sequence ID" value="CAI5738758.1"/>
    <property type="molecule type" value="Genomic_DNA"/>
</dbReference>
<dbReference type="SUPFAM" id="SSF51735">
    <property type="entry name" value="NAD(P)-binding Rossmann-fold domains"/>
    <property type="match status" value="1"/>
</dbReference>
<dbReference type="GO" id="GO:0046872">
    <property type="term" value="F:metal ion binding"/>
    <property type="evidence" value="ECO:0007669"/>
    <property type="project" value="UniProtKB-KW"/>
</dbReference>
<protein>
    <recommendedName>
        <fullName evidence="4">Alcohol dehydrogenase-like N-terminal domain-containing protein</fullName>
    </recommendedName>
</protein>
<dbReference type="AlphaFoldDB" id="A0AAV0URB8"/>
<keyword evidence="1" id="KW-0479">Metal-binding</keyword>
<evidence type="ECO:0000313" key="8">
    <source>
        <dbReference type="Proteomes" id="UP001159659"/>
    </source>
</evidence>
<keyword evidence="3" id="KW-0560">Oxidoreductase</keyword>
<dbReference type="Proteomes" id="UP001159659">
    <property type="component" value="Unassembled WGS sequence"/>
</dbReference>
<dbReference type="Proteomes" id="UP001157938">
    <property type="component" value="Unassembled WGS sequence"/>
</dbReference>
<proteinExistence type="predicted"/>
<dbReference type="Pfam" id="PF08240">
    <property type="entry name" value="ADH_N"/>
    <property type="match status" value="1"/>
</dbReference>
<feature type="domain" description="Alcohol dehydrogenase-like N-terminal" evidence="4">
    <location>
        <begin position="12"/>
        <end position="130"/>
    </location>
</feature>
<evidence type="ECO:0000256" key="1">
    <source>
        <dbReference type="ARBA" id="ARBA00022723"/>
    </source>
</evidence>
<dbReference type="InterPro" id="IPR047109">
    <property type="entry name" value="CAD-like"/>
</dbReference>
<evidence type="ECO:0000313" key="5">
    <source>
        <dbReference type="EMBL" id="CAH0487986.1"/>
    </source>
</evidence>
<dbReference type="Gene3D" id="3.40.50.720">
    <property type="entry name" value="NAD(P)-binding Rossmann-like Domain"/>
    <property type="match status" value="1"/>
</dbReference>
<dbReference type="PANTHER" id="PTHR42683">
    <property type="entry name" value="ALDEHYDE REDUCTASE"/>
    <property type="match status" value="1"/>
</dbReference>
<keyword evidence="2" id="KW-0862">Zinc</keyword>
<dbReference type="InterPro" id="IPR011032">
    <property type="entry name" value="GroES-like_sf"/>
</dbReference>
<dbReference type="InterPro" id="IPR036291">
    <property type="entry name" value="NAD(P)-bd_dom_sf"/>
</dbReference>
<dbReference type="EMBL" id="CAKLBC010000746">
    <property type="protein sequence ID" value="CAH0487986.1"/>
    <property type="molecule type" value="Genomic_DNA"/>
</dbReference>
<dbReference type="Gene3D" id="3.90.180.10">
    <property type="entry name" value="Medium-chain alcohol dehydrogenases, catalytic domain"/>
    <property type="match status" value="1"/>
</dbReference>
<dbReference type="InterPro" id="IPR013154">
    <property type="entry name" value="ADH-like_N"/>
</dbReference>
<organism evidence="6 8">
    <name type="scientific">Peronospora farinosa</name>
    <dbReference type="NCBI Taxonomy" id="134698"/>
    <lineage>
        <taxon>Eukaryota</taxon>
        <taxon>Sar</taxon>
        <taxon>Stramenopiles</taxon>
        <taxon>Oomycota</taxon>
        <taxon>Peronosporomycetes</taxon>
        <taxon>Peronosporales</taxon>
        <taxon>Peronosporaceae</taxon>
        <taxon>Peronospora</taxon>
    </lineage>
</organism>
<dbReference type="GO" id="GO:0016616">
    <property type="term" value="F:oxidoreductase activity, acting on the CH-OH group of donors, NAD or NADP as acceptor"/>
    <property type="evidence" value="ECO:0007669"/>
    <property type="project" value="InterPro"/>
</dbReference>
<comment type="caution">
    <text evidence="6">The sequence shown here is derived from an EMBL/GenBank/DDBJ whole genome shotgun (WGS) entry which is preliminary data.</text>
</comment>